<organism evidence="1 2">
    <name type="scientific">Nakamurella flavida</name>
    <dbReference type="NCBI Taxonomy" id="363630"/>
    <lineage>
        <taxon>Bacteria</taxon>
        <taxon>Bacillati</taxon>
        <taxon>Actinomycetota</taxon>
        <taxon>Actinomycetes</taxon>
        <taxon>Nakamurellales</taxon>
        <taxon>Nakamurellaceae</taxon>
        <taxon>Nakamurella</taxon>
    </lineage>
</organism>
<dbReference type="AlphaFoldDB" id="A0A938YJ51"/>
<dbReference type="EMBL" id="JAERWL010000006">
    <property type="protein sequence ID" value="MBM9476079.1"/>
    <property type="molecule type" value="Genomic_DNA"/>
</dbReference>
<dbReference type="SUPFAM" id="SSF52172">
    <property type="entry name" value="CheY-like"/>
    <property type="match status" value="1"/>
</dbReference>
<name>A0A938YJ51_9ACTN</name>
<protein>
    <recommendedName>
        <fullName evidence="3">Response regulatory domain-containing protein</fullName>
    </recommendedName>
</protein>
<comment type="caution">
    <text evidence="1">The sequence shown here is derived from an EMBL/GenBank/DDBJ whole genome shotgun (WGS) entry which is preliminary data.</text>
</comment>
<evidence type="ECO:0000313" key="2">
    <source>
        <dbReference type="Proteomes" id="UP000663801"/>
    </source>
</evidence>
<proteinExistence type="predicted"/>
<reference evidence="1" key="1">
    <citation type="submission" date="2021-01" db="EMBL/GenBank/DDBJ databases">
        <title>KCTC 19127 draft genome.</title>
        <authorList>
            <person name="An D."/>
        </authorList>
    </citation>
    <scope>NUCLEOTIDE SEQUENCE</scope>
    <source>
        <strain evidence="1">KCTC 19127</strain>
    </source>
</reference>
<evidence type="ECO:0000313" key="1">
    <source>
        <dbReference type="EMBL" id="MBM9476079.1"/>
    </source>
</evidence>
<dbReference type="InterPro" id="IPR011006">
    <property type="entry name" value="CheY-like_superfamily"/>
</dbReference>
<gene>
    <name evidence="1" type="ORF">JL107_06455</name>
</gene>
<dbReference type="Gene3D" id="3.40.50.2300">
    <property type="match status" value="1"/>
</dbReference>
<evidence type="ECO:0008006" key="3">
    <source>
        <dbReference type="Google" id="ProtNLM"/>
    </source>
</evidence>
<dbReference type="RefSeq" id="WP_205256421.1">
    <property type="nucleotide sequence ID" value="NZ_BAAAPV010000003.1"/>
</dbReference>
<dbReference type="Proteomes" id="UP000663801">
    <property type="component" value="Unassembled WGS sequence"/>
</dbReference>
<accession>A0A938YJ51</accession>
<sequence length="136" mass="14489">MHSHRPEVREQIRSAIGRRPAADIGRIDFLDATGVAEVLMAVDSGGVDVVVLDGEAQPTGGIGISRQIHQEAGRRGAPIPPVILVVKRADDRWLATWAQASEVLVHPLDPVTAAETVAHVLRRVLHGDLAGTPGRP</sequence>
<keyword evidence="2" id="KW-1185">Reference proteome</keyword>